<keyword evidence="2" id="KW-1185">Reference proteome</keyword>
<dbReference type="EnsemblPlants" id="OB11G17040.1">
    <property type="protein sequence ID" value="OB11G17040.1"/>
    <property type="gene ID" value="OB11G17040"/>
</dbReference>
<reference evidence="1" key="2">
    <citation type="submission" date="2013-04" db="UniProtKB">
        <authorList>
            <consortium name="EnsemblPlants"/>
        </authorList>
    </citation>
    <scope>IDENTIFICATION</scope>
</reference>
<reference evidence="1" key="1">
    <citation type="journal article" date="2013" name="Nat. Commun.">
        <title>Whole-genome sequencing of Oryza brachyantha reveals mechanisms underlying Oryza genome evolution.</title>
        <authorList>
            <person name="Chen J."/>
            <person name="Huang Q."/>
            <person name="Gao D."/>
            <person name="Wang J."/>
            <person name="Lang Y."/>
            <person name="Liu T."/>
            <person name="Li B."/>
            <person name="Bai Z."/>
            <person name="Luis Goicoechea J."/>
            <person name="Liang C."/>
            <person name="Chen C."/>
            <person name="Zhang W."/>
            <person name="Sun S."/>
            <person name="Liao Y."/>
            <person name="Zhang X."/>
            <person name="Yang L."/>
            <person name="Song C."/>
            <person name="Wang M."/>
            <person name="Shi J."/>
            <person name="Liu G."/>
            <person name="Liu J."/>
            <person name="Zhou H."/>
            <person name="Zhou W."/>
            <person name="Yu Q."/>
            <person name="An N."/>
            <person name="Chen Y."/>
            <person name="Cai Q."/>
            <person name="Wang B."/>
            <person name="Liu B."/>
            <person name="Min J."/>
            <person name="Huang Y."/>
            <person name="Wu H."/>
            <person name="Li Z."/>
            <person name="Zhang Y."/>
            <person name="Yin Y."/>
            <person name="Song W."/>
            <person name="Jiang J."/>
            <person name="Jackson S.A."/>
            <person name="Wing R.A."/>
            <person name="Wang J."/>
            <person name="Chen M."/>
        </authorList>
    </citation>
    <scope>NUCLEOTIDE SEQUENCE [LARGE SCALE GENOMIC DNA]</scope>
    <source>
        <strain evidence="1">cv. IRGC 101232</strain>
    </source>
</reference>
<protein>
    <submittedName>
        <fullName evidence="1">Uncharacterized protein</fullName>
    </submittedName>
</protein>
<dbReference type="AlphaFoldDB" id="J3N7B8"/>
<name>J3N7B8_ORYBR</name>
<proteinExistence type="predicted"/>
<evidence type="ECO:0000313" key="1">
    <source>
        <dbReference type="EnsemblPlants" id="OB11G17040.1"/>
    </source>
</evidence>
<dbReference type="HOGENOM" id="CLU_2761817_0_0_1"/>
<dbReference type="Gramene" id="OB11G17040.1">
    <property type="protein sequence ID" value="OB11G17040.1"/>
    <property type="gene ID" value="OB11G17040"/>
</dbReference>
<evidence type="ECO:0000313" key="2">
    <source>
        <dbReference type="Proteomes" id="UP000006038"/>
    </source>
</evidence>
<dbReference type="Proteomes" id="UP000006038">
    <property type="component" value="Chromosome 11"/>
</dbReference>
<accession>J3N7B8</accession>
<organism evidence="1">
    <name type="scientific">Oryza brachyantha</name>
    <name type="common">malo sina</name>
    <dbReference type="NCBI Taxonomy" id="4533"/>
    <lineage>
        <taxon>Eukaryota</taxon>
        <taxon>Viridiplantae</taxon>
        <taxon>Streptophyta</taxon>
        <taxon>Embryophyta</taxon>
        <taxon>Tracheophyta</taxon>
        <taxon>Spermatophyta</taxon>
        <taxon>Magnoliopsida</taxon>
        <taxon>Liliopsida</taxon>
        <taxon>Poales</taxon>
        <taxon>Poaceae</taxon>
        <taxon>BOP clade</taxon>
        <taxon>Oryzoideae</taxon>
        <taxon>Oryzeae</taxon>
        <taxon>Oryzinae</taxon>
        <taxon>Oryza</taxon>
    </lineage>
</organism>
<sequence length="70" mass="7654">MLVLEITKTVQIRSLGSIGGGFTDVTSQSAKNILKKFMGPAKQIDRSFGLYCSGFERLHGTSQSMTAWIN</sequence>